<reference evidence="1 2" key="1">
    <citation type="journal article" date="2022" name="New Phytol.">
        <title>Ecological generalism drives hyperdiversity of secondary metabolite gene clusters in xylarialean endophytes.</title>
        <authorList>
            <person name="Franco M.E.E."/>
            <person name="Wisecaver J.H."/>
            <person name="Arnold A.E."/>
            <person name="Ju Y.M."/>
            <person name="Slot J.C."/>
            <person name="Ahrendt S."/>
            <person name="Moore L.P."/>
            <person name="Eastman K.E."/>
            <person name="Scott K."/>
            <person name="Konkel Z."/>
            <person name="Mondo S.J."/>
            <person name="Kuo A."/>
            <person name="Hayes R.D."/>
            <person name="Haridas S."/>
            <person name="Andreopoulos B."/>
            <person name="Riley R."/>
            <person name="LaButti K."/>
            <person name="Pangilinan J."/>
            <person name="Lipzen A."/>
            <person name="Amirebrahimi M."/>
            <person name="Yan J."/>
            <person name="Adam C."/>
            <person name="Keymanesh K."/>
            <person name="Ng V."/>
            <person name="Louie K."/>
            <person name="Northen T."/>
            <person name="Drula E."/>
            <person name="Henrissat B."/>
            <person name="Hsieh H.M."/>
            <person name="Youens-Clark K."/>
            <person name="Lutzoni F."/>
            <person name="Miadlikowska J."/>
            <person name="Eastwood D.C."/>
            <person name="Hamelin R.C."/>
            <person name="Grigoriev I.V."/>
            <person name="U'Ren J.M."/>
        </authorList>
    </citation>
    <scope>NUCLEOTIDE SEQUENCE [LARGE SCALE GENOMIC DNA]</scope>
    <source>
        <strain evidence="1 2">ER1909</strain>
    </source>
</reference>
<name>A0ACC0CRL4_9PEZI</name>
<comment type="caution">
    <text evidence="1">The sequence shown here is derived from an EMBL/GenBank/DDBJ whole genome shotgun (WGS) entry which is preliminary data.</text>
</comment>
<dbReference type="EMBL" id="MU394357">
    <property type="protein sequence ID" value="KAI6083143.1"/>
    <property type="molecule type" value="Genomic_DNA"/>
</dbReference>
<accession>A0ACC0CRL4</accession>
<keyword evidence="2" id="KW-1185">Reference proteome</keyword>
<protein>
    <submittedName>
        <fullName evidence="1">CT20-domain-containing protein</fullName>
    </submittedName>
</protein>
<proteinExistence type="predicted"/>
<dbReference type="Proteomes" id="UP001497680">
    <property type="component" value="Unassembled WGS sequence"/>
</dbReference>
<gene>
    <name evidence="1" type="ORF">F4821DRAFT_245505</name>
</gene>
<evidence type="ECO:0000313" key="2">
    <source>
        <dbReference type="Proteomes" id="UP001497680"/>
    </source>
</evidence>
<organism evidence="1 2">
    <name type="scientific">Hypoxylon rubiginosum</name>
    <dbReference type="NCBI Taxonomy" id="110542"/>
    <lineage>
        <taxon>Eukaryota</taxon>
        <taxon>Fungi</taxon>
        <taxon>Dikarya</taxon>
        <taxon>Ascomycota</taxon>
        <taxon>Pezizomycotina</taxon>
        <taxon>Sordariomycetes</taxon>
        <taxon>Xylariomycetidae</taxon>
        <taxon>Xylariales</taxon>
        <taxon>Hypoxylaceae</taxon>
        <taxon>Hypoxylon</taxon>
    </lineage>
</organism>
<evidence type="ECO:0000313" key="1">
    <source>
        <dbReference type="EMBL" id="KAI6083143.1"/>
    </source>
</evidence>
<sequence length="343" mass="36788">MPPKRKSKASGLAEVSTPKAASTPARDDDTMDVDTPQAADTPRAADTPTASKPSLPPASEILNNLWTDDQESSLFKAVIRWKPSGIHKHFRMIAISEHLRNHGFDPDVETHTRIPHIWAKLRLFYNMDAIDERDSAFDYYAPGSGNHDGAAAEEEPPENKYKYFELPPNEFHDLMWARAAAGPGEESAPPSDAGADTPIEKPAAGTRKRKRGTRGGGDAAADAASVAGSATTKTRASTVDDTDQETPIPSSPAGRTTARGARSQRRAVAKAKAVSTEPEVEEGGEDEEEEAEDHDDDNGEEDSDEESEKEEPETVPATRSGRGGGGRGRGRGRGRGKAGRKKG</sequence>